<protein>
    <submittedName>
        <fullName evidence="2">Uncharacterized protein</fullName>
    </submittedName>
</protein>
<dbReference type="EMBL" id="LJBN01000136">
    <property type="protein sequence ID" value="OOQ86658.1"/>
    <property type="molecule type" value="Genomic_DNA"/>
</dbReference>
<dbReference type="Proteomes" id="UP000190744">
    <property type="component" value="Unassembled WGS sequence"/>
</dbReference>
<name>A0A1S9RNQ3_PENBI</name>
<dbReference type="AlphaFoldDB" id="A0A1S9RNQ3"/>
<evidence type="ECO:0000313" key="2">
    <source>
        <dbReference type="EMBL" id="OOQ86658.1"/>
    </source>
</evidence>
<gene>
    <name evidence="2" type="ORF">PEBR_20676</name>
</gene>
<organism evidence="2 3">
    <name type="scientific">Penicillium brasilianum</name>
    <dbReference type="NCBI Taxonomy" id="104259"/>
    <lineage>
        <taxon>Eukaryota</taxon>
        <taxon>Fungi</taxon>
        <taxon>Dikarya</taxon>
        <taxon>Ascomycota</taxon>
        <taxon>Pezizomycotina</taxon>
        <taxon>Eurotiomycetes</taxon>
        <taxon>Eurotiomycetidae</taxon>
        <taxon>Eurotiales</taxon>
        <taxon>Aspergillaceae</taxon>
        <taxon>Penicillium</taxon>
    </lineage>
</organism>
<sequence>MPTREHPTSLFFESFEQLTPRRPGDHSFGIPDAYSRRVDKVKALSYEPIFFIAQRDPICQKSLTNHPSSTRVQLPELISQTPTTLRHYNPMAFPTSHEHSADRVRALTTKPDVSPEPMELPEPANTKKL</sequence>
<reference evidence="3" key="1">
    <citation type="submission" date="2015-09" db="EMBL/GenBank/DDBJ databases">
        <authorList>
            <person name="Fill T.P."/>
            <person name="Baretta J.F."/>
            <person name="de Almeida L.G."/>
            <person name="Rocha M."/>
            <person name="de Souza D.H."/>
            <person name="Malavazi I."/>
            <person name="Cerdeira L.T."/>
            <person name="Hong H."/>
            <person name="Samborskyy M."/>
            <person name="de Vasconcelos A.T."/>
            <person name="Leadlay P."/>
            <person name="Rodrigues-Filho E."/>
        </authorList>
    </citation>
    <scope>NUCLEOTIDE SEQUENCE [LARGE SCALE GENOMIC DNA]</scope>
    <source>
        <strain evidence="3">LaBioMMi 136</strain>
    </source>
</reference>
<evidence type="ECO:0000313" key="3">
    <source>
        <dbReference type="Proteomes" id="UP000190744"/>
    </source>
</evidence>
<feature type="region of interest" description="Disordered" evidence="1">
    <location>
        <begin position="93"/>
        <end position="129"/>
    </location>
</feature>
<feature type="compositionally biased region" description="Basic and acidic residues" evidence="1">
    <location>
        <begin position="96"/>
        <end position="105"/>
    </location>
</feature>
<comment type="caution">
    <text evidence="2">The sequence shown here is derived from an EMBL/GenBank/DDBJ whole genome shotgun (WGS) entry which is preliminary data.</text>
</comment>
<accession>A0A1S9RNQ3</accession>
<proteinExistence type="predicted"/>
<evidence type="ECO:0000256" key="1">
    <source>
        <dbReference type="SAM" id="MobiDB-lite"/>
    </source>
</evidence>